<dbReference type="InterPro" id="IPR008715">
    <property type="entry name" value="SAM-MeTfrase_NodS-like"/>
</dbReference>
<evidence type="ECO:0000313" key="2">
    <source>
        <dbReference type="EMBL" id="NYJ20590.1"/>
    </source>
</evidence>
<gene>
    <name evidence="2" type="ORF">HNR05_002381</name>
</gene>
<dbReference type="PANTHER" id="PTHR12993:SF29">
    <property type="entry name" value="BLR3841 PROTEIN"/>
    <property type="match status" value="1"/>
</dbReference>
<dbReference type="PANTHER" id="PTHR12993">
    <property type="entry name" value="N-ACETYLGLUCOSAMINYL-PHOSPHATIDYLINOSITOL DE-N-ACETYLASE-RELATED"/>
    <property type="match status" value="1"/>
</dbReference>
<keyword evidence="2" id="KW-0489">Methyltransferase</keyword>
<dbReference type="SUPFAM" id="SSF102588">
    <property type="entry name" value="LmbE-like"/>
    <property type="match status" value="1"/>
</dbReference>
<dbReference type="RefSeq" id="WP_343062565.1">
    <property type="nucleotide sequence ID" value="NZ_JACCFM010000001.1"/>
</dbReference>
<dbReference type="AlphaFoldDB" id="A0A7Z0EG49"/>
<evidence type="ECO:0000313" key="3">
    <source>
        <dbReference type="Proteomes" id="UP000537260"/>
    </source>
</evidence>
<dbReference type="GO" id="GO:0016811">
    <property type="term" value="F:hydrolase activity, acting on carbon-nitrogen (but not peptide) bonds, in linear amides"/>
    <property type="evidence" value="ECO:0007669"/>
    <property type="project" value="TreeGrafter"/>
</dbReference>
<sequence>MSFDHQDTGTLEAEWVRSPRLSELQSLDLDGLTHLVVLSAHPDDETLGAAGLIARAAGCTAQVSIVVATDGENSHPRSPTCTAAQLSALRRSELREAIGNLAPAARIEFLGIPDGQLREYADTVRHHLTQLVGRHGPEGLVLVAPWVEDGHRDHRAAGMIARAAAHSTGARLVEYPIWMWHWADPDNAAVPWNDMVRLELTEVEHAVKSKALSAHRSQIFPLSDALGDEVLLNPEVQRHFSRPFEVFIVPPGASHQTLESLPEAFFDHFYTGKADPWGVETRWYEERKRAITLASLPRKQFRSGLEIGCSIGVLTGELATRCDAVLAIDISEAPLALARKRLGAVENIAFVRLTTPDQWPDDTFDLIVLSEVGYYWDEAALGRALDKALASLTPDGILLACHWRHPVAEYPLGGDEVHAALRERSDLALLVHHSEDDFLLDVFSRPPGRSVATVTGLV</sequence>
<dbReference type="InterPro" id="IPR029063">
    <property type="entry name" value="SAM-dependent_MTases_sf"/>
</dbReference>
<organism evidence="2 3">
    <name type="scientific">Glaciibacter psychrotolerans</name>
    <dbReference type="NCBI Taxonomy" id="670054"/>
    <lineage>
        <taxon>Bacteria</taxon>
        <taxon>Bacillati</taxon>
        <taxon>Actinomycetota</taxon>
        <taxon>Actinomycetes</taxon>
        <taxon>Micrococcales</taxon>
        <taxon>Microbacteriaceae</taxon>
        <taxon>Glaciibacter</taxon>
    </lineage>
</organism>
<dbReference type="GO" id="GO:0009312">
    <property type="term" value="P:oligosaccharide biosynthetic process"/>
    <property type="evidence" value="ECO:0007669"/>
    <property type="project" value="InterPro"/>
</dbReference>
<dbReference type="CDD" id="cd02440">
    <property type="entry name" value="AdoMet_MTases"/>
    <property type="match status" value="1"/>
</dbReference>
<dbReference type="InterPro" id="IPR024078">
    <property type="entry name" value="LmbE-like_dom_sf"/>
</dbReference>
<name>A0A7Z0EG49_9MICO</name>
<keyword evidence="1" id="KW-0862">Zinc</keyword>
<dbReference type="SUPFAM" id="SSF53335">
    <property type="entry name" value="S-adenosyl-L-methionine-dependent methyltransferases"/>
    <property type="match status" value="1"/>
</dbReference>
<dbReference type="Pfam" id="PF05401">
    <property type="entry name" value="NodS"/>
    <property type="match status" value="1"/>
</dbReference>
<keyword evidence="3" id="KW-1185">Reference proteome</keyword>
<keyword evidence="2" id="KW-0808">Transferase</keyword>
<dbReference type="GO" id="GO:0008757">
    <property type="term" value="F:S-adenosylmethionine-dependent methyltransferase activity"/>
    <property type="evidence" value="ECO:0007669"/>
    <property type="project" value="InterPro"/>
</dbReference>
<reference evidence="2 3" key="1">
    <citation type="submission" date="2020-07" db="EMBL/GenBank/DDBJ databases">
        <title>Sequencing the genomes of 1000 actinobacteria strains.</title>
        <authorList>
            <person name="Klenk H.-P."/>
        </authorList>
    </citation>
    <scope>NUCLEOTIDE SEQUENCE [LARGE SCALE GENOMIC DNA]</scope>
    <source>
        <strain evidence="2 3">LI1</strain>
    </source>
</reference>
<accession>A0A7Z0EG49</accession>
<dbReference type="Pfam" id="PF02585">
    <property type="entry name" value="PIG-L"/>
    <property type="match status" value="1"/>
</dbReference>
<proteinExistence type="predicted"/>
<dbReference type="GO" id="GO:0016137">
    <property type="term" value="P:glycoside metabolic process"/>
    <property type="evidence" value="ECO:0007669"/>
    <property type="project" value="UniProtKB-ARBA"/>
</dbReference>
<dbReference type="GO" id="GO:0032259">
    <property type="term" value="P:methylation"/>
    <property type="evidence" value="ECO:0007669"/>
    <property type="project" value="UniProtKB-KW"/>
</dbReference>
<protein>
    <submittedName>
        <fullName evidence="2">LmbE family N-acetylglucosaminyl deacetylase/protein-L-isoaspartate O-methyltransferase</fullName>
    </submittedName>
</protein>
<comment type="caution">
    <text evidence="2">The sequence shown here is derived from an EMBL/GenBank/DDBJ whole genome shotgun (WGS) entry which is preliminary data.</text>
</comment>
<dbReference type="Proteomes" id="UP000537260">
    <property type="component" value="Unassembled WGS sequence"/>
</dbReference>
<evidence type="ECO:0000256" key="1">
    <source>
        <dbReference type="ARBA" id="ARBA00022833"/>
    </source>
</evidence>
<dbReference type="Gene3D" id="3.40.50.150">
    <property type="entry name" value="Vaccinia Virus protein VP39"/>
    <property type="match status" value="1"/>
</dbReference>
<dbReference type="Gene3D" id="3.40.50.10320">
    <property type="entry name" value="LmbE-like"/>
    <property type="match status" value="1"/>
</dbReference>
<dbReference type="InterPro" id="IPR003737">
    <property type="entry name" value="GlcNAc_PI_deacetylase-related"/>
</dbReference>
<dbReference type="EMBL" id="JACCFM010000001">
    <property type="protein sequence ID" value="NYJ20590.1"/>
    <property type="molecule type" value="Genomic_DNA"/>
</dbReference>